<comment type="caution">
    <text evidence="11">The sequence shown here is derived from an EMBL/GenBank/DDBJ whole genome shotgun (WGS) entry which is preliminary data.</text>
</comment>
<dbReference type="Gene3D" id="3.90.70.10">
    <property type="entry name" value="Cysteine proteinases"/>
    <property type="match status" value="2"/>
</dbReference>
<dbReference type="InterPro" id="IPR035927">
    <property type="entry name" value="DUSP-like_sf"/>
</dbReference>
<feature type="region of interest" description="Disordered" evidence="8">
    <location>
        <begin position="930"/>
        <end position="953"/>
    </location>
</feature>
<dbReference type="AlphaFoldDB" id="A0A2P6NEB8"/>
<dbReference type="InParanoid" id="A0A2P6NEB8"/>
<dbReference type="InterPro" id="IPR006615">
    <property type="entry name" value="Pept_C19_DUSP"/>
</dbReference>
<evidence type="ECO:0000256" key="6">
    <source>
        <dbReference type="ARBA" id="ARBA00022807"/>
    </source>
</evidence>
<dbReference type="CDD" id="cd02674">
    <property type="entry name" value="Peptidase_C19R"/>
    <property type="match status" value="1"/>
</dbReference>
<feature type="domain" description="USP" evidence="9">
    <location>
        <begin position="303"/>
        <end position="924"/>
    </location>
</feature>
<organism evidence="11 12">
    <name type="scientific">Planoprotostelium fungivorum</name>
    <dbReference type="NCBI Taxonomy" id="1890364"/>
    <lineage>
        <taxon>Eukaryota</taxon>
        <taxon>Amoebozoa</taxon>
        <taxon>Evosea</taxon>
        <taxon>Variosea</taxon>
        <taxon>Cavosteliida</taxon>
        <taxon>Cavosteliaceae</taxon>
        <taxon>Planoprotostelium</taxon>
    </lineage>
</organism>
<dbReference type="EMBL" id="MDYQ01000106">
    <property type="protein sequence ID" value="PRP82307.1"/>
    <property type="molecule type" value="Genomic_DNA"/>
</dbReference>
<dbReference type="SUPFAM" id="SSF54001">
    <property type="entry name" value="Cysteine proteinases"/>
    <property type="match status" value="1"/>
</dbReference>
<dbReference type="GO" id="GO:0004843">
    <property type="term" value="F:cysteine-type deubiquitinase activity"/>
    <property type="evidence" value="ECO:0007669"/>
    <property type="project" value="UniProtKB-UniRule"/>
</dbReference>
<keyword evidence="5 7" id="KW-0378">Hydrolase</keyword>
<dbReference type="Gene3D" id="3.30.2230.10">
    <property type="entry name" value="DUSP-like"/>
    <property type="match status" value="1"/>
</dbReference>
<evidence type="ECO:0000256" key="1">
    <source>
        <dbReference type="ARBA" id="ARBA00000707"/>
    </source>
</evidence>
<dbReference type="InterPro" id="IPR050185">
    <property type="entry name" value="Ub_carboxyl-term_hydrolase"/>
</dbReference>
<evidence type="ECO:0000313" key="11">
    <source>
        <dbReference type="EMBL" id="PRP82307.1"/>
    </source>
</evidence>
<dbReference type="FunCoup" id="A0A2P6NEB8">
    <property type="interactions" value="742"/>
</dbReference>
<evidence type="ECO:0000313" key="12">
    <source>
        <dbReference type="Proteomes" id="UP000241769"/>
    </source>
</evidence>
<proteinExistence type="inferred from homology"/>
<dbReference type="Pfam" id="PF06337">
    <property type="entry name" value="DUSP"/>
    <property type="match status" value="1"/>
</dbReference>
<dbReference type="SMART" id="SM00695">
    <property type="entry name" value="DUSP"/>
    <property type="match status" value="1"/>
</dbReference>
<evidence type="ECO:0000256" key="2">
    <source>
        <dbReference type="ARBA" id="ARBA00009085"/>
    </source>
</evidence>
<accession>A0A2P6NEB8</accession>
<feature type="compositionally biased region" description="Low complexity" evidence="8">
    <location>
        <begin position="650"/>
        <end position="662"/>
    </location>
</feature>
<gene>
    <name evidence="11" type="ORF">PROFUN_10379</name>
</gene>
<dbReference type="PROSITE" id="PS50235">
    <property type="entry name" value="USP_3"/>
    <property type="match status" value="1"/>
</dbReference>
<keyword evidence="4 7" id="KW-0833">Ubl conjugation pathway</keyword>
<dbReference type="SUPFAM" id="SSF143791">
    <property type="entry name" value="DUSP-like"/>
    <property type="match status" value="1"/>
</dbReference>
<feature type="compositionally biased region" description="Polar residues" evidence="8">
    <location>
        <begin position="14"/>
        <end position="32"/>
    </location>
</feature>
<keyword evidence="3 7" id="KW-0645">Protease</keyword>
<evidence type="ECO:0000259" key="9">
    <source>
        <dbReference type="PROSITE" id="PS50235"/>
    </source>
</evidence>
<dbReference type="InterPro" id="IPR038765">
    <property type="entry name" value="Papain-like_cys_pep_sf"/>
</dbReference>
<dbReference type="GO" id="GO:0006508">
    <property type="term" value="P:proteolysis"/>
    <property type="evidence" value="ECO:0007669"/>
    <property type="project" value="UniProtKB-KW"/>
</dbReference>
<dbReference type="EC" id="3.4.19.12" evidence="7"/>
<evidence type="ECO:0000256" key="3">
    <source>
        <dbReference type="ARBA" id="ARBA00022670"/>
    </source>
</evidence>
<feature type="region of interest" description="Disordered" evidence="8">
    <location>
        <begin position="1"/>
        <end position="59"/>
    </location>
</feature>
<feature type="region of interest" description="Disordered" evidence="8">
    <location>
        <begin position="640"/>
        <end position="696"/>
    </location>
</feature>
<name>A0A2P6NEB8_9EUKA</name>
<sequence length="953" mass="107526">MSLEQTEAGVEITGGTQDMETDNSIDTGIESQTEMRDVTQAEEVTSVESCPPRPSNPEDEYKIIKDLEAEDSRSGMVLGQMYYLIPSQWYENWEAFVKGKTVSNYDVIGSFGTPATRAAATSPGPIDNTTLVKTGTTRLRDGMMEGQDFITVCGSMWRTFVSWYGGEPELARPVVLRGTRKVIEVSTLFLHVFRSTQPTKKVKVEVSKAQNAGEWKRKLCEEFDLIPNRVDLIDYYNERHAATVKLNETLEQNNIIDGQDIMLEELGDDGKPVVKRNPSNSSYFGSNYNTNYGQGQPVTPGMTGLNNLGNTCFMNSSLQCLVHTRPLMQFFSQGNYRDQINEDNPLGTGGRLVTSFGSLMENLWSGSSSSVAPREFKRDLEQFAPQFAGYQQHDSQELLAFLLDGIHEDVNRIKKKPYIENPEVGDRRQEEVAREAWAAHRSRNDSVIVDNFQGQLRSTLVCPSCDRVSITFDPFMYLSLPIPVDKTKIYEIILYLSDVEAAPVRLACQVPKGGTILQLKQSISKLTKIPVDNVVLCQISSLRPRAIEKHIDEDSDTIDEYLRWRSSIVAYELDTSLTAGSSDAGYFAVSWSGDGQGFPFILPITNANQITYKELYDLVYARVRRYLKVPTDKVYRTMEDLRGETDSAEESTSSREATPSRTVPRNEDSDSDEEIRVKPFDTSTDDEEVQAPQKKKLRNSTHIFDITGPTGSRTYELVDNDKPLNLMVYKNSTNTLYIKMSKEVYRSIYNSDVEKPDDHATFQEVMETEKEKAEKPISLGDCIALFSEEEELGPDDPWYCSKCKEFRQATKKFDLWSLPPILVVHLKRFFHRSRYQREKLDTTVDFPITGLDLSHHTKGPSDVPAIYDLYAVSNHFGGMGGGHYTAFAKNKDDRWYKFDDSYVSNTSEGQLVDGSAYVLFYQRRDLAEAAARTPEGEGAMEESDDGMSGNTDE</sequence>
<dbReference type="PROSITE" id="PS51283">
    <property type="entry name" value="DUSP"/>
    <property type="match status" value="1"/>
</dbReference>
<feature type="compositionally biased region" description="Basic and acidic residues" evidence="8">
    <location>
        <begin position="664"/>
        <end position="679"/>
    </location>
</feature>
<evidence type="ECO:0000256" key="8">
    <source>
        <dbReference type="SAM" id="MobiDB-lite"/>
    </source>
</evidence>
<evidence type="ECO:0000256" key="5">
    <source>
        <dbReference type="ARBA" id="ARBA00022801"/>
    </source>
</evidence>
<dbReference type="Proteomes" id="UP000241769">
    <property type="component" value="Unassembled WGS sequence"/>
</dbReference>
<evidence type="ECO:0000259" key="10">
    <source>
        <dbReference type="PROSITE" id="PS51283"/>
    </source>
</evidence>
<feature type="domain" description="DUSP" evidence="10">
    <location>
        <begin position="55"/>
        <end position="175"/>
    </location>
</feature>
<keyword evidence="12" id="KW-1185">Reference proteome</keyword>
<evidence type="ECO:0000256" key="4">
    <source>
        <dbReference type="ARBA" id="ARBA00022786"/>
    </source>
</evidence>
<reference evidence="11 12" key="1">
    <citation type="journal article" date="2018" name="Genome Biol. Evol.">
        <title>Multiple Roots of Fruiting Body Formation in Amoebozoa.</title>
        <authorList>
            <person name="Hillmann F."/>
            <person name="Forbes G."/>
            <person name="Novohradska S."/>
            <person name="Ferling I."/>
            <person name="Riege K."/>
            <person name="Groth M."/>
            <person name="Westermann M."/>
            <person name="Marz M."/>
            <person name="Spaller T."/>
            <person name="Winckler T."/>
            <person name="Schaap P."/>
            <person name="Glockner G."/>
        </authorList>
    </citation>
    <scope>NUCLEOTIDE SEQUENCE [LARGE SCALE GENOMIC DNA]</scope>
    <source>
        <strain evidence="11 12">Jena</strain>
    </source>
</reference>
<keyword evidence="6 7" id="KW-0788">Thiol protease</keyword>
<evidence type="ECO:0000256" key="7">
    <source>
        <dbReference type="RuleBase" id="RU366025"/>
    </source>
</evidence>
<feature type="compositionally biased region" description="Acidic residues" evidence="8">
    <location>
        <begin position="938"/>
        <end position="953"/>
    </location>
</feature>
<dbReference type="InterPro" id="IPR018200">
    <property type="entry name" value="USP_CS"/>
</dbReference>
<dbReference type="PROSITE" id="PS00973">
    <property type="entry name" value="USP_2"/>
    <property type="match status" value="1"/>
</dbReference>
<dbReference type="STRING" id="1890364.A0A2P6NEB8"/>
<dbReference type="OrthoDB" id="29137at2759"/>
<dbReference type="InterPro" id="IPR028889">
    <property type="entry name" value="USP"/>
</dbReference>
<dbReference type="PANTHER" id="PTHR21646">
    <property type="entry name" value="UBIQUITIN CARBOXYL-TERMINAL HYDROLASE"/>
    <property type="match status" value="1"/>
</dbReference>
<comment type="similarity">
    <text evidence="2 7">Belongs to the peptidase C19 family.</text>
</comment>
<dbReference type="InterPro" id="IPR001394">
    <property type="entry name" value="Peptidase_C19_UCH"/>
</dbReference>
<dbReference type="Pfam" id="PF00443">
    <property type="entry name" value="UCH"/>
    <property type="match status" value="1"/>
</dbReference>
<dbReference type="GO" id="GO:0016579">
    <property type="term" value="P:protein deubiquitination"/>
    <property type="evidence" value="ECO:0007669"/>
    <property type="project" value="InterPro"/>
</dbReference>
<dbReference type="PANTHER" id="PTHR21646:SF24">
    <property type="entry name" value="UBIQUITIN CARBOXYL-TERMINAL HYDROLASE"/>
    <property type="match status" value="1"/>
</dbReference>
<comment type="catalytic activity">
    <reaction evidence="1 7">
        <text>Thiol-dependent hydrolysis of ester, thioester, amide, peptide and isopeptide bonds formed by the C-terminal Gly of ubiquitin (a 76-residue protein attached to proteins as an intracellular targeting signal).</text>
        <dbReference type="EC" id="3.4.19.12"/>
    </reaction>
</comment>
<dbReference type="PROSITE" id="PS00972">
    <property type="entry name" value="USP_1"/>
    <property type="match status" value="1"/>
</dbReference>
<protein>
    <recommendedName>
        <fullName evidence="7">Ubiquitin carboxyl-terminal hydrolase</fullName>
        <ecNumber evidence="7">3.4.19.12</ecNumber>
    </recommendedName>
</protein>